<dbReference type="InterPro" id="IPR012902">
    <property type="entry name" value="N_methyl_site"/>
</dbReference>
<proteinExistence type="predicted"/>
<dbReference type="PATRIC" id="fig|991778.3.peg.960"/>
<reference evidence="3 4" key="1">
    <citation type="journal article" date="2013" name="Mar. Genomics">
        <title>Expression of sulfatases in Rhodopirellula baltica and the diversity of sulfatases in the genus Rhodopirellula.</title>
        <authorList>
            <person name="Wegner C.E."/>
            <person name="Richter-Heitmann T."/>
            <person name="Klindworth A."/>
            <person name="Klockow C."/>
            <person name="Richter M."/>
            <person name="Achstetter T."/>
            <person name="Glockner F.O."/>
            <person name="Harder J."/>
        </authorList>
    </citation>
    <scope>NUCLEOTIDE SEQUENCE [LARGE SCALE GENOMIC DNA]</scope>
    <source>
        <strain evidence="3 4">WH47</strain>
    </source>
</reference>
<feature type="domain" description="DUF1559" evidence="2">
    <location>
        <begin position="54"/>
        <end position="278"/>
    </location>
</feature>
<dbReference type="SUPFAM" id="SSF54523">
    <property type="entry name" value="Pili subunits"/>
    <property type="match status" value="1"/>
</dbReference>
<evidence type="ECO:0000256" key="1">
    <source>
        <dbReference type="SAM" id="Phobius"/>
    </source>
</evidence>
<dbReference type="NCBIfam" id="TIGR02532">
    <property type="entry name" value="IV_pilin_GFxxxE"/>
    <property type="match status" value="1"/>
</dbReference>
<comment type="caution">
    <text evidence="3">The sequence shown here is derived from an EMBL/GenBank/DDBJ whole genome shotgun (WGS) entry which is preliminary data.</text>
</comment>
<feature type="transmembrane region" description="Helical" evidence="1">
    <location>
        <begin position="30"/>
        <end position="53"/>
    </location>
</feature>
<dbReference type="Proteomes" id="UP000006222">
    <property type="component" value="Unassembled WGS sequence"/>
</dbReference>
<name>F2AMK9_RHOBT</name>
<keyword evidence="1" id="KW-0472">Membrane</keyword>
<dbReference type="Pfam" id="PF07596">
    <property type="entry name" value="SBP_bac_10"/>
    <property type="match status" value="1"/>
</dbReference>
<protein>
    <submittedName>
        <fullName evidence="3">Protein containing DUF1559</fullName>
    </submittedName>
</protein>
<organism evidence="3 4">
    <name type="scientific">Rhodopirellula baltica WH47</name>
    <dbReference type="NCBI Taxonomy" id="991778"/>
    <lineage>
        <taxon>Bacteria</taxon>
        <taxon>Pseudomonadati</taxon>
        <taxon>Planctomycetota</taxon>
        <taxon>Planctomycetia</taxon>
        <taxon>Pirellulales</taxon>
        <taxon>Pirellulaceae</taxon>
        <taxon>Rhodopirellula</taxon>
    </lineage>
</organism>
<evidence type="ECO:0000259" key="2">
    <source>
        <dbReference type="Pfam" id="PF07596"/>
    </source>
</evidence>
<keyword evidence="1" id="KW-1133">Transmembrane helix</keyword>
<keyword evidence="1" id="KW-0812">Transmembrane</keyword>
<accession>F2AMK9</accession>
<sequence>MNNRHRPIKLTIAGRQSRDRCRNRTFSNGFTLVELLVVIAIIGVLVGLSAPALQSIRETSRRAACQSNLIPIGLAIQSYHDRWMHFPVGTVLAPDDGITGPIASTAEGNHHNWLGRVMDLLDQPVVANRIDRSVSVYDEANQPVMQLRLPVFRCPSSERDPDNASNYVGLHHPTEKAIDESDHGVFILNVAITRDDVTDGLANTAFVSEKLLPLDDLGWLSGTRATLRNVGGGIQTSMDRFAKPVASAVGSVGSRHPTGAHFLFGSGEVRFQASETDPRILEQIADRRDGQLPMHFQSIETLREQSLK</sequence>
<gene>
    <name evidence="3" type="ORF">RBWH47_05523</name>
</gene>
<dbReference type="Gene3D" id="3.30.700.10">
    <property type="entry name" value="Glycoprotein, Type 4 Pilin"/>
    <property type="match status" value="1"/>
</dbReference>
<evidence type="ECO:0000313" key="4">
    <source>
        <dbReference type="Proteomes" id="UP000006222"/>
    </source>
</evidence>
<evidence type="ECO:0000313" key="3">
    <source>
        <dbReference type="EMBL" id="EGF29121.1"/>
    </source>
</evidence>
<dbReference type="PANTHER" id="PTHR30093">
    <property type="entry name" value="GENERAL SECRETION PATHWAY PROTEIN G"/>
    <property type="match status" value="1"/>
</dbReference>
<dbReference type="InterPro" id="IPR045584">
    <property type="entry name" value="Pilin-like"/>
</dbReference>
<dbReference type="Pfam" id="PF07963">
    <property type="entry name" value="N_methyl"/>
    <property type="match status" value="1"/>
</dbReference>
<dbReference type="PANTHER" id="PTHR30093:SF2">
    <property type="entry name" value="TYPE II SECRETION SYSTEM PROTEIN H"/>
    <property type="match status" value="1"/>
</dbReference>
<dbReference type="InterPro" id="IPR011453">
    <property type="entry name" value="DUF1559"/>
</dbReference>
<dbReference type="AlphaFoldDB" id="F2AMK9"/>
<dbReference type="EMBL" id="AFAR01000054">
    <property type="protein sequence ID" value="EGF29121.1"/>
    <property type="molecule type" value="Genomic_DNA"/>
</dbReference>
<dbReference type="RefSeq" id="WP_007324876.1">
    <property type="nucleotide sequence ID" value="NZ_AFAR01000054.1"/>
</dbReference>